<dbReference type="GO" id="GO:0003887">
    <property type="term" value="F:DNA-directed DNA polymerase activity"/>
    <property type="evidence" value="ECO:0007669"/>
    <property type="project" value="UniProtKB-KW"/>
</dbReference>
<dbReference type="EMBL" id="AVOT02039998">
    <property type="protein sequence ID" value="MBW0535138.1"/>
    <property type="molecule type" value="Genomic_DNA"/>
</dbReference>
<keyword evidence="3" id="KW-0540">Nuclease</keyword>
<sequence length="665" mass="75091">MTITQNLCGVIDANKTKPSILIDSMIAMWVIIDLPSHLKLISEIFLQNYNGDKSPPSVKNLWEEFCLYAQRQNHKTKNNSTALVSIKGNPTVNPLNAPSHQNPNQKHLSTPFNPNVSQQNQFKDFPCCAPGWHNSLTKHKEEDCSYLKPKNSKPTVALNTQATIPKGISHLVNSPHTPQQNLIAERGNQTTINKARCLLKDCGLPLSYWAEAVNTAVYLENLMPNSAISFEKPFKRWHHKEPSLNHLHPFDCQAIYYNNYINGKFSDRGVKGALLGYGEGHCSFQILDMEKGKVIISHHVKFDNNIFPYKITSPSNQGSLDLLFHDNPDPPSNQSSLLLLNHPTESRIYSLTLSSIETDHNPNLSSFIPSIDLPKHKGYTWIPNTSTPNQNKIFGNIDSQNLLNSSRHHTHSINSVSCLYPDPKTYLQAIHSPETDFWINAIKSELNNMTTHQVWTPSNHPPHLTPLTTTWVFKKKTEKDGNLTKFKAQLCVLGFKGLTHSPKEIICFTDSDWGGAKENRSFSGSIIYYHGTLGWRSQKQCVVALSSAEAEYNALSSCCQDSEWICQFIFEITNKKITSIIYSDNQSSMALASNRIYHHGPRHIDFRLHFVRSLIEDKKIVLRYTPAQDMLADLLTKNLPFAKSHNLIKTIFGQEIQSKLTGTGE</sequence>
<evidence type="ECO:0000256" key="12">
    <source>
        <dbReference type="ARBA" id="ARBA00023172"/>
    </source>
</evidence>
<dbReference type="GO" id="GO:0032196">
    <property type="term" value="P:transposition"/>
    <property type="evidence" value="ECO:0007669"/>
    <property type="project" value="UniProtKB-KW"/>
</dbReference>
<keyword evidence="2" id="KW-0548">Nucleotidyltransferase</keyword>
<evidence type="ECO:0000256" key="1">
    <source>
        <dbReference type="ARBA" id="ARBA00022578"/>
    </source>
</evidence>
<dbReference type="GO" id="GO:0005634">
    <property type="term" value="C:nucleus"/>
    <property type="evidence" value="ECO:0007669"/>
    <property type="project" value="UniProtKB-ARBA"/>
</dbReference>
<keyword evidence="12" id="KW-0233">DNA recombination</keyword>
<dbReference type="Pfam" id="PF25597">
    <property type="entry name" value="SH3_retrovirus"/>
    <property type="match status" value="1"/>
</dbReference>
<dbReference type="GO" id="GO:0003964">
    <property type="term" value="F:RNA-directed DNA polymerase activity"/>
    <property type="evidence" value="ECO:0007669"/>
    <property type="project" value="UniProtKB-KW"/>
</dbReference>
<keyword evidence="9" id="KW-0229">DNA integration</keyword>
<dbReference type="GO" id="GO:0046872">
    <property type="term" value="F:metal ion binding"/>
    <property type="evidence" value="ECO:0007669"/>
    <property type="project" value="UniProtKB-KW"/>
</dbReference>
<gene>
    <name evidence="16" type="ORF">O181_074853</name>
</gene>
<dbReference type="InterPro" id="IPR001584">
    <property type="entry name" value="Integrase_cat-core"/>
</dbReference>
<dbReference type="GO" id="GO:0016787">
    <property type="term" value="F:hydrolase activity"/>
    <property type="evidence" value="ECO:0007669"/>
    <property type="project" value="UniProtKB-KW"/>
</dbReference>
<dbReference type="CDD" id="cd09272">
    <property type="entry name" value="RNase_HI_RT_Ty1"/>
    <property type="match status" value="1"/>
</dbReference>
<protein>
    <recommendedName>
        <fullName evidence="15">Integrase catalytic domain-containing protein</fullName>
    </recommendedName>
</protein>
<evidence type="ECO:0000313" key="16">
    <source>
        <dbReference type="EMBL" id="MBW0535138.1"/>
    </source>
</evidence>
<keyword evidence="1" id="KW-0815">Transposition</keyword>
<dbReference type="GO" id="GO:0004519">
    <property type="term" value="F:endonuclease activity"/>
    <property type="evidence" value="ECO:0007669"/>
    <property type="project" value="UniProtKB-KW"/>
</dbReference>
<evidence type="ECO:0000259" key="15">
    <source>
        <dbReference type="PROSITE" id="PS50994"/>
    </source>
</evidence>
<dbReference type="AlphaFoldDB" id="A0A9Q3FBU5"/>
<reference evidence="16" key="1">
    <citation type="submission" date="2021-03" db="EMBL/GenBank/DDBJ databases">
        <title>Draft genome sequence of rust myrtle Austropuccinia psidii MF-1, a brazilian biotype.</title>
        <authorList>
            <person name="Quecine M.C."/>
            <person name="Pachon D.M.R."/>
            <person name="Bonatelli M.L."/>
            <person name="Correr F.H."/>
            <person name="Franceschini L.M."/>
            <person name="Leite T.F."/>
            <person name="Margarido G.R.A."/>
            <person name="Almeida C.A."/>
            <person name="Ferrarezi J.A."/>
            <person name="Labate C.A."/>
        </authorList>
    </citation>
    <scope>NUCLEOTIDE SEQUENCE</scope>
    <source>
        <strain evidence="16">MF-1</strain>
    </source>
</reference>
<evidence type="ECO:0000256" key="10">
    <source>
        <dbReference type="ARBA" id="ARBA00022918"/>
    </source>
</evidence>
<dbReference type="PANTHER" id="PTHR42648:SF11">
    <property type="entry name" value="TRANSPOSON TY4-P GAG-POL POLYPROTEIN"/>
    <property type="match status" value="1"/>
</dbReference>
<evidence type="ECO:0000256" key="8">
    <source>
        <dbReference type="ARBA" id="ARBA00022884"/>
    </source>
</evidence>
<keyword evidence="4" id="KW-0479">Metal-binding</keyword>
<dbReference type="PANTHER" id="PTHR42648">
    <property type="entry name" value="TRANSPOSASE, PUTATIVE-RELATED"/>
    <property type="match status" value="1"/>
</dbReference>
<keyword evidence="8" id="KW-0694">RNA-binding</keyword>
<keyword evidence="5" id="KW-0255">Endonuclease</keyword>
<evidence type="ECO:0000256" key="5">
    <source>
        <dbReference type="ARBA" id="ARBA00022759"/>
    </source>
</evidence>
<comment type="caution">
    <text evidence="16">The sequence shown here is derived from an EMBL/GenBank/DDBJ whole genome shotgun (WGS) entry which is preliminary data.</text>
</comment>
<keyword evidence="11" id="KW-0808">Transferase</keyword>
<evidence type="ECO:0000256" key="14">
    <source>
        <dbReference type="ARBA" id="ARBA00049244"/>
    </source>
</evidence>
<proteinExistence type="predicted"/>
<dbReference type="Gene3D" id="3.30.420.10">
    <property type="entry name" value="Ribonuclease H-like superfamily/Ribonuclease H"/>
    <property type="match status" value="1"/>
</dbReference>
<comment type="catalytic activity">
    <reaction evidence="14">
        <text>DNA(n) + a 2'-deoxyribonucleoside 5'-triphosphate = DNA(n+1) + diphosphate</text>
        <dbReference type="Rhea" id="RHEA:22508"/>
        <dbReference type="Rhea" id="RHEA-COMP:17339"/>
        <dbReference type="Rhea" id="RHEA-COMP:17340"/>
        <dbReference type="ChEBI" id="CHEBI:33019"/>
        <dbReference type="ChEBI" id="CHEBI:61560"/>
        <dbReference type="ChEBI" id="CHEBI:173112"/>
        <dbReference type="EC" id="2.7.7.7"/>
    </reaction>
</comment>
<evidence type="ECO:0000256" key="11">
    <source>
        <dbReference type="ARBA" id="ARBA00022932"/>
    </source>
</evidence>
<dbReference type="InterPro" id="IPR039537">
    <property type="entry name" value="Retrotran_Ty1/copia-like"/>
</dbReference>
<feature type="domain" description="Integrase catalytic" evidence="15">
    <location>
        <begin position="167"/>
        <end position="241"/>
    </location>
</feature>
<evidence type="ECO:0000256" key="9">
    <source>
        <dbReference type="ARBA" id="ARBA00022908"/>
    </source>
</evidence>
<evidence type="ECO:0000256" key="3">
    <source>
        <dbReference type="ARBA" id="ARBA00022722"/>
    </source>
</evidence>
<dbReference type="InterPro" id="IPR012337">
    <property type="entry name" value="RNaseH-like_sf"/>
</dbReference>
<dbReference type="InterPro" id="IPR036397">
    <property type="entry name" value="RNaseH_sf"/>
</dbReference>
<dbReference type="Proteomes" id="UP000765509">
    <property type="component" value="Unassembled WGS sequence"/>
</dbReference>
<organism evidence="16 17">
    <name type="scientific">Austropuccinia psidii MF-1</name>
    <dbReference type="NCBI Taxonomy" id="1389203"/>
    <lineage>
        <taxon>Eukaryota</taxon>
        <taxon>Fungi</taxon>
        <taxon>Dikarya</taxon>
        <taxon>Basidiomycota</taxon>
        <taxon>Pucciniomycotina</taxon>
        <taxon>Pucciniomycetes</taxon>
        <taxon>Pucciniales</taxon>
        <taxon>Sphaerophragmiaceae</taxon>
        <taxon>Austropuccinia</taxon>
    </lineage>
</organism>
<evidence type="ECO:0000256" key="4">
    <source>
        <dbReference type="ARBA" id="ARBA00022723"/>
    </source>
</evidence>
<evidence type="ECO:0000256" key="7">
    <source>
        <dbReference type="ARBA" id="ARBA00022842"/>
    </source>
</evidence>
<evidence type="ECO:0000256" key="6">
    <source>
        <dbReference type="ARBA" id="ARBA00022801"/>
    </source>
</evidence>
<evidence type="ECO:0000313" key="17">
    <source>
        <dbReference type="Proteomes" id="UP000765509"/>
    </source>
</evidence>
<keyword evidence="10" id="KW-0695">RNA-directed DNA polymerase</keyword>
<evidence type="ECO:0000256" key="2">
    <source>
        <dbReference type="ARBA" id="ARBA00022695"/>
    </source>
</evidence>
<comment type="catalytic activity">
    <reaction evidence="13">
        <text>DNA(n) + a 2'-deoxyribonucleoside 5'-triphosphate = DNA(n+1) + diphosphate</text>
        <dbReference type="Rhea" id="RHEA:22508"/>
        <dbReference type="Rhea" id="RHEA-COMP:17339"/>
        <dbReference type="Rhea" id="RHEA-COMP:17340"/>
        <dbReference type="ChEBI" id="CHEBI:33019"/>
        <dbReference type="ChEBI" id="CHEBI:61560"/>
        <dbReference type="ChEBI" id="CHEBI:173112"/>
        <dbReference type="EC" id="2.7.7.49"/>
    </reaction>
</comment>
<keyword evidence="6" id="KW-0378">Hydrolase</keyword>
<dbReference type="InterPro" id="IPR057670">
    <property type="entry name" value="SH3_retrovirus"/>
</dbReference>
<name>A0A9Q3FBU5_9BASI</name>
<keyword evidence="11" id="KW-0239">DNA-directed DNA polymerase</keyword>
<evidence type="ECO:0000256" key="13">
    <source>
        <dbReference type="ARBA" id="ARBA00048173"/>
    </source>
</evidence>
<dbReference type="SUPFAM" id="SSF53098">
    <property type="entry name" value="Ribonuclease H-like"/>
    <property type="match status" value="1"/>
</dbReference>
<dbReference type="GO" id="GO:0006310">
    <property type="term" value="P:DNA recombination"/>
    <property type="evidence" value="ECO:0007669"/>
    <property type="project" value="UniProtKB-KW"/>
</dbReference>
<dbReference type="GO" id="GO:0015074">
    <property type="term" value="P:DNA integration"/>
    <property type="evidence" value="ECO:0007669"/>
    <property type="project" value="UniProtKB-KW"/>
</dbReference>
<keyword evidence="7" id="KW-0460">Magnesium</keyword>
<dbReference type="GO" id="GO:0003723">
    <property type="term" value="F:RNA binding"/>
    <property type="evidence" value="ECO:0007669"/>
    <property type="project" value="UniProtKB-KW"/>
</dbReference>
<keyword evidence="17" id="KW-1185">Reference proteome</keyword>
<dbReference type="PROSITE" id="PS50994">
    <property type="entry name" value="INTEGRASE"/>
    <property type="match status" value="1"/>
</dbReference>
<accession>A0A9Q3FBU5</accession>
<dbReference type="OrthoDB" id="4095857at2759"/>